<evidence type="ECO:0000256" key="6">
    <source>
        <dbReference type="ARBA" id="ARBA00023136"/>
    </source>
</evidence>
<accession>D3T9P6</accession>
<evidence type="ECO:0000256" key="5">
    <source>
        <dbReference type="ARBA" id="ARBA00022989"/>
    </source>
</evidence>
<dbReference type="GeneID" id="8827973"/>
<organism evidence="8 9">
    <name type="scientific">Aciduliprofundum boonei (strain DSM 19572 / T469)</name>
    <dbReference type="NCBI Taxonomy" id="439481"/>
    <lineage>
        <taxon>Archaea</taxon>
        <taxon>Methanobacteriati</taxon>
        <taxon>Thermoplasmatota</taxon>
        <taxon>DHVE2 group</taxon>
        <taxon>Candidatus Aciduliprofundum</taxon>
    </lineage>
</organism>
<keyword evidence="9" id="KW-1185">Reference proteome</keyword>
<dbReference type="RefSeq" id="WP_012997301.1">
    <property type="nucleotide sequence ID" value="NC_013926.1"/>
</dbReference>
<feature type="transmembrane region" description="Helical" evidence="7">
    <location>
        <begin position="70"/>
        <end position="94"/>
    </location>
</feature>
<gene>
    <name evidence="8" type="ordered locus">Aboo_1016</name>
</gene>
<sequence length="602" mass="70658">MQRTALSPESIHEAEQRRKEREEKRLILFVVIGLLFFFPPLFLLPYIIDFLRRKDYSKIPVKRVFDKRRLWSFSFLLTSYSLSYFLIFPFYASLKRNILPFWKPFFSYPFSEFLVYPHFSLYSNLYLFILYGLIVPIVISIPLAVVLKKKYRLRIPPDSLVIPTKQGNIVIEKYNTGIMVVGAPGSGKTELIKQVIYQFPQKRDYVWVIFDPKGDYYEAFGTERDITLSVNGSSYAWNIFWEIDPDRATTDVIEIAKEIFPIEERGGEDKFWVVTSQQLLSAFILTFYRQALQTYTKYFSGKVDRERLKEFLPTNEDFMDFINQLTIEQAYNLLVNQEDLRSVAEYINPQAMKQASGVWSNFYSRINEIFIGDFYKTAGKRQMSIRDYIENPQGRKLFIEYNVETGEAVAPIFRLLVDRAIKYSFARENQYNRIGEPRKKYFVIDEFQLIPKLKRYQELVNFGRSYYITSIIGIQSIAQVIEKYGKDSANAVVAGHAYLFALRAYDSASSQLIRSRIGKKQVWQREPQHIQVQGRGVYVADKYSTTEYFPISEEHLRTMPVGQCIIVTPDGFREVNLYTFQQGKRIIAELLKMYNLGYSSLL</sequence>
<evidence type="ECO:0000313" key="8">
    <source>
        <dbReference type="EMBL" id="ADD08825.1"/>
    </source>
</evidence>
<name>D3T9P6_ACIB4</name>
<dbReference type="KEGG" id="abi:Aboo_1016"/>
<dbReference type="Proteomes" id="UP000001400">
    <property type="component" value="Chromosome"/>
</dbReference>
<protein>
    <submittedName>
        <fullName evidence="8">Type IV secretory pathway VirD4 protein-like protein</fullName>
    </submittedName>
</protein>
<dbReference type="InterPro" id="IPR003688">
    <property type="entry name" value="TraG/VirD4"/>
</dbReference>
<feature type="transmembrane region" description="Helical" evidence="7">
    <location>
        <begin position="125"/>
        <end position="147"/>
    </location>
</feature>
<evidence type="ECO:0000313" key="9">
    <source>
        <dbReference type="Proteomes" id="UP000001400"/>
    </source>
</evidence>
<dbReference type="InterPro" id="IPR051539">
    <property type="entry name" value="T4SS-coupling_protein"/>
</dbReference>
<keyword evidence="5 7" id="KW-1133">Transmembrane helix</keyword>
<reference evidence="8" key="1">
    <citation type="submission" date="2010-02" db="EMBL/GenBank/DDBJ databases">
        <title>Complete sequence of Aciduliprofundum boonei T469.</title>
        <authorList>
            <consortium name="US DOE Joint Genome Institute"/>
            <person name="Lucas S."/>
            <person name="Copeland A."/>
            <person name="Lapidus A."/>
            <person name="Cheng J.-F."/>
            <person name="Bruce D."/>
            <person name="Goodwin L."/>
            <person name="Pitluck S."/>
            <person name="Saunders E."/>
            <person name="Detter J.C."/>
            <person name="Han C."/>
            <person name="Tapia R."/>
            <person name="Land M."/>
            <person name="Hauser L."/>
            <person name="Kyrpides N."/>
            <person name="Mikhailova N."/>
            <person name="Flores G."/>
            <person name="Reysenbach A.-L."/>
            <person name="Woyke T."/>
        </authorList>
    </citation>
    <scope>NUCLEOTIDE SEQUENCE</scope>
    <source>
        <strain evidence="8">T469</strain>
    </source>
</reference>
<comment type="similarity">
    <text evidence="2">Belongs to the VirD4/TraG family.</text>
</comment>
<keyword evidence="3" id="KW-1003">Cell membrane</keyword>
<dbReference type="GO" id="GO:0005886">
    <property type="term" value="C:plasma membrane"/>
    <property type="evidence" value="ECO:0007669"/>
    <property type="project" value="UniProtKB-SubCell"/>
</dbReference>
<keyword evidence="6 7" id="KW-0472">Membrane</keyword>
<evidence type="ECO:0000256" key="2">
    <source>
        <dbReference type="ARBA" id="ARBA00008806"/>
    </source>
</evidence>
<proteinExistence type="inferred from homology"/>
<evidence type="ECO:0000256" key="3">
    <source>
        <dbReference type="ARBA" id="ARBA00022475"/>
    </source>
</evidence>
<dbReference type="EMBL" id="CP001941">
    <property type="protein sequence ID" value="ADD08825.1"/>
    <property type="molecule type" value="Genomic_DNA"/>
</dbReference>
<evidence type="ECO:0000256" key="7">
    <source>
        <dbReference type="SAM" id="Phobius"/>
    </source>
</evidence>
<dbReference type="Pfam" id="PF02534">
    <property type="entry name" value="T4SS-DNA_transf"/>
    <property type="match status" value="1"/>
</dbReference>
<evidence type="ECO:0000256" key="4">
    <source>
        <dbReference type="ARBA" id="ARBA00022692"/>
    </source>
</evidence>
<evidence type="ECO:0000256" key="1">
    <source>
        <dbReference type="ARBA" id="ARBA00004651"/>
    </source>
</evidence>
<keyword evidence="4 7" id="KW-0812">Transmembrane</keyword>
<feature type="transmembrane region" description="Helical" evidence="7">
    <location>
        <begin position="26"/>
        <end position="48"/>
    </location>
</feature>
<dbReference type="PANTHER" id="PTHR37937:SF1">
    <property type="entry name" value="CONJUGATIVE TRANSFER: DNA TRANSPORT"/>
    <property type="match status" value="1"/>
</dbReference>
<dbReference type="PANTHER" id="PTHR37937">
    <property type="entry name" value="CONJUGATIVE TRANSFER: DNA TRANSPORT"/>
    <property type="match status" value="1"/>
</dbReference>
<dbReference type="AlphaFoldDB" id="D3T9P6"/>
<dbReference type="SUPFAM" id="SSF52540">
    <property type="entry name" value="P-loop containing nucleoside triphosphate hydrolases"/>
    <property type="match status" value="1"/>
</dbReference>
<dbReference type="Gene3D" id="3.40.50.300">
    <property type="entry name" value="P-loop containing nucleotide triphosphate hydrolases"/>
    <property type="match status" value="2"/>
</dbReference>
<dbReference type="InterPro" id="IPR027417">
    <property type="entry name" value="P-loop_NTPase"/>
</dbReference>
<dbReference type="HOGENOM" id="CLU_453162_0_0_2"/>
<comment type="subcellular location">
    <subcellularLocation>
        <location evidence="1">Cell membrane</location>
        <topology evidence="1">Multi-pass membrane protein</topology>
    </subcellularLocation>
</comment>
<dbReference type="CDD" id="cd01127">
    <property type="entry name" value="TrwB_TraG_TraD_VirD4"/>
    <property type="match status" value="2"/>
</dbReference>